<organism evidence="1 3">
    <name type="scientific">Dreissena polymorpha</name>
    <name type="common">Zebra mussel</name>
    <name type="synonym">Mytilus polymorpha</name>
    <dbReference type="NCBI Taxonomy" id="45954"/>
    <lineage>
        <taxon>Eukaryota</taxon>
        <taxon>Metazoa</taxon>
        <taxon>Spiralia</taxon>
        <taxon>Lophotrochozoa</taxon>
        <taxon>Mollusca</taxon>
        <taxon>Bivalvia</taxon>
        <taxon>Autobranchia</taxon>
        <taxon>Heteroconchia</taxon>
        <taxon>Euheterodonta</taxon>
        <taxon>Imparidentia</taxon>
        <taxon>Neoheterodontei</taxon>
        <taxon>Myida</taxon>
        <taxon>Dreissenoidea</taxon>
        <taxon>Dreissenidae</taxon>
        <taxon>Dreissena</taxon>
    </lineage>
</organism>
<name>A0A9D4E2T1_DREPO</name>
<sequence>MERTAHGSASCNMQNGLDTTHPYIQIWSALLTVLPHVTCKMVWTQHILISKYGAHCSRFCLM</sequence>
<dbReference type="Proteomes" id="UP000828390">
    <property type="component" value="Unassembled WGS sequence"/>
</dbReference>
<gene>
    <name evidence="1" type="ORF">DPMN_174078</name>
    <name evidence="2" type="ORF">DPMN_174079</name>
</gene>
<keyword evidence="3" id="KW-1185">Reference proteome</keyword>
<evidence type="ECO:0000313" key="3">
    <source>
        <dbReference type="Proteomes" id="UP000828390"/>
    </source>
</evidence>
<evidence type="ECO:0000313" key="2">
    <source>
        <dbReference type="EMBL" id="KAH3772735.1"/>
    </source>
</evidence>
<proteinExistence type="predicted"/>
<evidence type="ECO:0000313" key="1">
    <source>
        <dbReference type="EMBL" id="KAH3772734.1"/>
    </source>
</evidence>
<dbReference type="EMBL" id="JAIWYP010000009">
    <property type="protein sequence ID" value="KAH3772735.1"/>
    <property type="molecule type" value="Genomic_DNA"/>
</dbReference>
<accession>A0A9D4E2T1</accession>
<dbReference type="EMBL" id="JAIWYP010000009">
    <property type="protein sequence ID" value="KAH3772734.1"/>
    <property type="molecule type" value="Genomic_DNA"/>
</dbReference>
<protein>
    <submittedName>
        <fullName evidence="1">Uncharacterized protein</fullName>
    </submittedName>
</protein>
<reference evidence="1" key="2">
    <citation type="submission" date="2020-11" db="EMBL/GenBank/DDBJ databases">
        <authorList>
            <person name="McCartney M.A."/>
            <person name="Auch B."/>
            <person name="Kono T."/>
            <person name="Mallez S."/>
            <person name="Becker A."/>
            <person name="Gohl D.M."/>
            <person name="Silverstein K.A.T."/>
            <person name="Koren S."/>
            <person name="Bechman K.B."/>
            <person name="Herman A."/>
            <person name="Abrahante J.E."/>
            <person name="Garbe J."/>
        </authorList>
    </citation>
    <scope>NUCLEOTIDE SEQUENCE</scope>
    <source>
        <strain evidence="1">Duluth1</strain>
        <tissue evidence="1">Whole animal</tissue>
    </source>
</reference>
<dbReference type="AlphaFoldDB" id="A0A9D4E2T1"/>
<comment type="caution">
    <text evidence="1">The sequence shown here is derived from an EMBL/GenBank/DDBJ whole genome shotgun (WGS) entry which is preliminary data.</text>
</comment>
<reference evidence="1" key="1">
    <citation type="journal article" date="2019" name="bioRxiv">
        <title>The Genome of the Zebra Mussel, Dreissena polymorpha: A Resource for Invasive Species Research.</title>
        <authorList>
            <person name="McCartney M.A."/>
            <person name="Auch B."/>
            <person name="Kono T."/>
            <person name="Mallez S."/>
            <person name="Zhang Y."/>
            <person name="Obille A."/>
            <person name="Becker A."/>
            <person name="Abrahante J.E."/>
            <person name="Garbe J."/>
            <person name="Badalamenti J.P."/>
            <person name="Herman A."/>
            <person name="Mangelson H."/>
            <person name="Liachko I."/>
            <person name="Sullivan S."/>
            <person name="Sone E.D."/>
            <person name="Koren S."/>
            <person name="Silverstein K.A.T."/>
            <person name="Beckman K.B."/>
            <person name="Gohl D.M."/>
        </authorList>
    </citation>
    <scope>NUCLEOTIDE SEQUENCE</scope>
    <source>
        <strain evidence="1">Duluth1</strain>
        <tissue evidence="1">Whole animal</tissue>
    </source>
</reference>